<keyword evidence="3" id="KW-0813">Transport</keyword>
<evidence type="ECO:0000256" key="4">
    <source>
        <dbReference type="ARBA" id="ARBA00022475"/>
    </source>
</evidence>
<accession>A0A847U6Q9</accession>
<evidence type="ECO:0000313" key="9">
    <source>
        <dbReference type="EMBL" id="NLV08679.1"/>
    </source>
</evidence>
<comment type="subcellular location">
    <subcellularLocation>
        <location evidence="1">Cell membrane</location>
        <topology evidence="1">Multi-pass membrane protein</topology>
    </subcellularLocation>
</comment>
<feature type="transmembrane region" description="Helical" evidence="8">
    <location>
        <begin position="114"/>
        <end position="131"/>
    </location>
</feature>
<gene>
    <name evidence="9" type="ORF">GOC74_01835</name>
</gene>
<name>A0A847U6Q9_9EURY</name>
<feature type="transmembrane region" description="Helical" evidence="8">
    <location>
        <begin position="137"/>
        <end position="158"/>
    </location>
</feature>
<dbReference type="InterPro" id="IPR038770">
    <property type="entry name" value="Na+/solute_symporter_sf"/>
</dbReference>
<feature type="transmembrane region" description="Helical" evidence="8">
    <location>
        <begin position="170"/>
        <end position="191"/>
    </location>
</feature>
<dbReference type="Proteomes" id="UP000608662">
    <property type="component" value="Unassembled WGS sequence"/>
</dbReference>
<protein>
    <submittedName>
        <fullName evidence="9">AEC family transporter</fullName>
    </submittedName>
</protein>
<dbReference type="GO" id="GO:0005886">
    <property type="term" value="C:plasma membrane"/>
    <property type="evidence" value="ECO:0007669"/>
    <property type="project" value="UniProtKB-SubCell"/>
</dbReference>
<keyword evidence="6 8" id="KW-1133">Transmembrane helix</keyword>
<keyword evidence="7 8" id="KW-0472">Membrane</keyword>
<evidence type="ECO:0000256" key="3">
    <source>
        <dbReference type="ARBA" id="ARBA00022448"/>
    </source>
</evidence>
<dbReference type="Pfam" id="PF03547">
    <property type="entry name" value="Mem_trans"/>
    <property type="match status" value="2"/>
</dbReference>
<evidence type="ECO:0000256" key="2">
    <source>
        <dbReference type="ARBA" id="ARBA00010145"/>
    </source>
</evidence>
<dbReference type="EMBL" id="WOYG01000001">
    <property type="protein sequence ID" value="NLV08679.1"/>
    <property type="molecule type" value="Genomic_DNA"/>
</dbReference>
<feature type="transmembrane region" description="Helical" evidence="8">
    <location>
        <begin position="292"/>
        <end position="312"/>
    </location>
</feature>
<dbReference type="InterPro" id="IPR004776">
    <property type="entry name" value="Mem_transp_PIN-like"/>
</dbReference>
<dbReference type="GO" id="GO:0055085">
    <property type="term" value="P:transmembrane transport"/>
    <property type="evidence" value="ECO:0007669"/>
    <property type="project" value="InterPro"/>
</dbReference>
<keyword evidence="4" id="KW-1003">Cell membrane</keyword>
<evidence type="ECO:0000256" key="5">
    <source>
        <dbReference type="ARBA" id="ARBA00022692"/>
    </source>
</evidence>
<keyword evidence="5 8" id="KW-0812">Transmembrane</keyword>
<proteinExistence type="inferred from homology"/>
<organism evidence="9 10">
    <name type="scientific">Halomicrobium mukohataei</name>
    <dbReference type="NCBI Taxonomy" id="57705"/>
    <lineage>
        <taxon>Archaea</taxon>
        <taxon>Methanobacteriati</taxon>
        <taxon>Methanobacteriota</taxon>
        <taxon>Stenosarchaea group</taxon>
        <taxon>Halobacteria</taxon>
        <taxon>Halobacteriales</taxon>
        <taxon>Haloarculaceae</taxon>
        <taxon>Halomicrobium</taxon>
    </lineage>
</organism>
<evidence type="ECO:0000256" key="7">
    <source>
        <dbReference type="ARBA" id="ARBA00023136"/>
    </source>
</evidence>
<comment type="caution">
    <text evidence="9">The sequence shown here is derived from an EMBL/GenBank/DDBJ whole genome shotgun (WGS) entry which is preliminary data.</text>
</comment>
<sequence length="313" mass="32489">MDSLWALGASVDLDLLGRFAYMLALVAAGFGARRLGVLTDVRNERLGQVAFYVLLPALVFTSTYDKRLGELLSVALVAGLVVVIGTLVALSLVSNRGGDDDVRSVAVIQSYHGNFGYFGVPVVAATLGSTAAATASIILGLGALIQIPLTILVLVRINETEADFLGELRNLVTNPILLTLGVGLAFATLRLDLPTAAGTGLDWLSTLALPVALLAVGGSLDPRGHEIPLTRTATVVGLKVLVMPLVAWLVFSGFGADALTRNAALVMFGSPTAVSTYVYATELGGDSAFASVNVFATTVASIVSLFFLLLVIA</sequence>
<feature type="transmembrane region" description="Helical" evidence="8">
    <location>
        <begin position="203"/>
        <end position="220"/>
    </location>
</feature>
<feature type="transmembrane region" description="Helical" evidence="8">
    <location>
        <begin position="20"/>
        <end position="37"/>
    </location>
</feature>
<dbReference type="PANTHER" id="PTHR36838:SF3">
    <property type="entry name" value="TRANSPORTER AUXIN EFFLUX CARRIER EC FAMILY"/>
    <property type="match status" value="1"/>
</dbReference>
<evidence type="ECO:0000256" key="6">
    <source>
        <dbReference type="ARBA" id="ARBA00022989"/>
    </source>
</evidence>
<dbReference type="PANTHER" id="PTHR36838">
    <property type="entry name" value="AUXIN EFFLUX CARRIER FAMILY PROTEIN"/>
    <property type="match status" value="1"/>
</dbReference>
<dbReference type="Gene3D" id="1.20.1530.20">
    <property type="match status" value="1"/>
</dbReference>
<evidence type="ECO:0000313" key="10">
    <source>
        <dbReference type="Proteomes" id="UP000608662"/>
    </source>
</evidence>
<dbReference type="OrthoDB" id="270046at2157"/>
<feature type="transmembrane region" description="Helical" evidence="8">
    <location>
        <begin position="232"/>
        <end position="251"/>
    </location>
</feature>
<dbReference type="RefSeq" id="WP_170092667.1">
    <property type="nucleotide sequence ID" value="NZ_WOYG01000001.1"/>
</dbReference>
<evidence type="ECO:0000256" key="1">
    <source>
        <dbReference type="ARBA" id="ARBA00004651"/>
    </source>
</evidence>
<reference evidence="9" key="1">
    <citation type="submission" date="2019-12" db="EMBL/GenBank/DDBJ databases">
        <title>Whole-genome sequence of Halomicrobium mukohataei pws1.</title>
        <authorList>
            <person name="Verma D.K."/>
            <person name="Gopal K."/>
            <person name="Prasad E.S."/>
        </authorList>
    </citation>
    <scope>NUCLEOTIDE SEQUENCE</scope>
    <source>
        <strain evidence="9">Pws1</strain>
    </source>
</reference>
<feature type="transmembrane region" description="Helical" evidence="8">
    <location>
        <begin position="263"/>
        <end position="280"/>
    </location>
</feature>
<dbReference type="AlphaFoldDB" id="A0A847U6Q9"/>
<comment type="similarity">
    <text evidence="2">Belongs to the auxin efflux carrier (TC 2.A.69) family.</text>
</comment>
<evidence type="ECO:0000256" key="8">
    <source>
        <dbReference type="SAM" id="Phobius"/>
    </source>
</evidence>
<feature type="transmembrane region" description="Helical" evidence="8">
    <location>
        <begin position="71"/>
        <end position="93"/>
    </location>
</feature>